<organism evidence="1 2">
    <name type="scientific">Racocetra persica</name>
    <dbReference type="NCBI Taxonomy" id="160502"/>
    <lineage>
        <taxon>Eukaryota</taxon>
        <taxon>Fungi</taxon>
        <taxon>Fungi incertae sedis</taxon>
        <taxon>Mucoromycota</taxon>
        <taxon>Glomeromycotina</taxon>
        <taxon>Glomeromycetes</taxon>
        <taxon>Diversisporales</taxon>
        <taxon>Gigasporaceae</taxon>
        <taxon>Racocetra</taxon>
    </lineage>
</organism>
<proteinExistence type="predicted"/>
<comment type="caution">
    <text evidence="1">The sequence shown here is derived from an EMBL/GenBank/DDBJ whole genome shotgun (WGS) entry which is preliminary data.</text>
</comment>
<gene>
    <name evidence="1" type="ORF">RPERSI_LOCUS25915</name>
</gene>
<feature type="non-terminal residue" evidence="1">
    <location>
        <position position="41"/>
    </location>
</feature>
<protein>
    <submittedName>
        <fullName evidence="1">36693_t:CDS:1</fullName>
    </submittedName>
</protein>
<reference evidence="1" key="1">
    <citation type="submission" date="2021-06" db="EMBL/GenBank/DDBJ databases">
        <authorList>
            <person name="Kallberg Y."/>
            <person name="Tangrot J."/>
            <person name="Rosling A."/>
        </authorList>
    </citation>
    <scope>NUCLEOTIDE SEQUENCE</scope>
    <source>
        <strain evidence="1">MA461A</strain>
    </source>
</reference>
<evidence type="ECO:0000313" key="2">
    <source>
        <dbReference type="Proteomes" id="UP000789920"/>
    </source>
</evidence>
<sequence length="41" mass="4611">CSSVSPEIGPTIKLGVFILPFDIELDKLQNLKKFIEKAKHL</sequence>
<dbReference type="EMBL" id="CAJVQC010086857">
    <property type="protein sequence ID" value="CAG8822912.1"/>
    <property type="molecule type" value="Genomic_DNA"/>
</dbReference>
<feature type="non-terminal residue" evidence="1">
    <location>
        <position position="1"/>
    </location>
</feature>
<keyword evidence="2" id="KW-1185">Reference proteome</keyword>
<name>A0ACA9S2K8_9GLOM</name>
<evidence type="ECO:0000313" key="1">
    <source>
        <dbReference type="EMBL" id="CAG8822912.1"/>
    </source>
</evidence>
<dbReference type="Proteomes" id="UP000789920">
    <property type="component" value="Unassembled WGS sequence"/>
</dbReference>
<accession>A0ACA9S2K8</accession>